<dbReference type="EMBL" id="JACJVN010000033">
    <property type="protein sequence ID" value="MBB6677535.1"/>
    <property type="molecule type" value="Genomic_DNA"/>
</dbReference>
<sequence>MKRIDAIEYRLEYLGAQAEEDTQWLIAKLEKMERVLSAALPYISDEAARAAVKQLLAELEE</sequence>
<keyword evidence="2" id="KW-1185">Reference proteome</keyword>
<dbReference type="AlphaFoldDB" id="A0A841TBY3"/>
<protein>
    <submittedName>
        <fullName evidence="1">Uncharacterized protein</fullName>
    </submittedName>
</protein>
<comment type="caution">
    <text evidence="1">The sequence shown here is derived from an EMBL/GenBank/DDBJ whole genome shotgun (WGS) entry which is preliminary data.</text>
</comment>
<organism evidence="1 2">
    <name type="scientific">Cohnella lubricantis</name>
    <dbReference type="NCBI Taxonomy" id="2163172"/>
    <lineage>
        <taxon>Bacteria</taxon>
        <taxon>Bacillati</taxon>
        <taxon>Bacillota</taxon>
        <taxon>Bacilli</taxon>
        <taxon>Bacillales</taxon>
        <taxon>Paenibacillaceae</taxon>
        <taxon>Cohnella</taxon>
    </lineage>
</organism>
<accession>A0A841TBY3</accession>
<evidence type="ECO:0000313" key="1">
    <source>
        <dbReference type="EMBL" id="MBB6677535.1"/>
    </source>
</evidence>
<proteinExistence type="predicted"/>
<name>A0A841TBY3_9BACL</name>
<reference evidence="1 2" key="1">
    <citation type="submission" date="2020-08" db="EMBL/GenBank/DDBJ databases">
        <title>Cohnella phylogeny.</title>
        <authorList>
            <person name="Dunlap C."/>
        </authorList>
    </citation>
    <scope>NUCLEOTIDE SEQUENCE [LARGE SCALE GENOMIC DNA]</scope>
    <source>
        <strain evidence="1 2">DSM 103658</strain>
    </source>
</reference>
<evidence type="ECO:0000313" key="2">
    <source>
        <dbReference type="Proteomes" id="UP000574133"/>
    </source>
</evidence>
<dbReference type="Proteomes" id="UP000574133">
    <property type="component" value="Unassembled WGS sequence"/>
</dbReference>
<dbReference type="RefSeq" id="WP_185178812.1">
    <property type="nucleotide sequence ID" value="NZ_CBCSEP010000005.1"/>
</dbReference>
<gene>
    <name evidence="1" type="ORF">H4Q31_09375</name>
</gene>